<feature type="transmembrane region" description="Helical" evidence="1">
    <location>
        <begin position="44"/>
        <end position="65"/>
    </location>
</feature>
<keyword evidence="1" id="KW-1133">Transmembrane helix</keyword>
<dbReference type="AlphaFoldDB" id="A0A5S6Q1G3"/>
<evidence type="ECO:0000313" key="3">
    <source>
        <dbReference type="WBParaSite" id="TMUE_0000001058.1"/>
    </source>
</evidence>
<sequence>MNVSISGQTTLSSLTVTINMVTLGIDGLLLLMTYRSGGQNIDLLFIKAFTMFAATGLLFVSIHRMLLDWIDPYHVSPARCITNRFYVPLMVVDLNGLDAIMVWLYVERLLCLLNRKVHAKVFSVRATMCYIALSFFIGCLDILITYFIAYSRRKMNLSDRCTGMEVEGETYYCARQIHRFVMCVVVLLFYTLTYFCRIIVGRQSHFRCVLLETYERFGSAEESIRHCTYQFLLPIYSTFPCLLRRTFAAA</sequence>
<protein>
    <submittedName>
        <fullName evidence="3">G-protein coupled receptors family 1 profile domain-containing protein</fullName>
    </submittedName>
</protein>
<feature type="transmembrane region" description="Helical" evidence="1">
    <location>
        <begin position="12"/>
        <end position="32"/>
    </location>
</feature>
<dbReference type="WBParaSite" id="TMUE_0000001058.1">
    <property type="protein sequence ID" value="TMUE_0000001058.1"/>
    <property type="gene ID" value="WBGene00296973"/>
</dbReference>
<accession>A0A5S6Q1G3</accession>
<feature type="transmembrane region" description="Helical" evidence="1">
    <location>
        <begin position="127"/>
        <end position="149"/>
    </location>
</feature>
<feature type="transmembrane region" description="Helical" evidence="1">
    <location>
        <begin position="177"/>
        <end position="200"/>
    </location>
</feature>
<name>A0A5S6Q1G3_TRIMR</name>
<organism evidence="2 3">
    <name type="scientific">Trichuris muris</name>
    <name type="common">Mouse whipworm</name>
    <dbReference type="NCBI Taxonomy" id="70415"/>
    <lineage>
        <taxon>Eukaryota</taxon>
        <taxon>Metazoa</taxon>
        <taxon>Ecdysozoa</taxon>
        <taxon>Nematoda</taxon>
        <taxon>Enoplea</taxon>
        <taxon>Dorylaimia</taxon>
        <taxon>Trichinellida</taxon>
        <taxon>Trichuridae</taxon>
        <taxon>Trichuris</taxon>
    </lineage>
</organism>
<evidence type="ECO:0000313" key="2">
    <source>
        <dbReference type="Proteomes" id="UP000046395"/>
    </source>
</evidence>
<dbReference type="Proteomes" id="UP000046395">
    <property type="component" value="Unassembled WGS sequence"/>
</dbReference>
<keyword evidence="1" id="KW-0812">Transmembrane</keyword>
<feature type="transmembrane region" description="Helical" evidence="1">
    <location>
        <begin position="85"/>
        <end position="106"/>
    </location>
</feature>
<keyword evidence="2" id="KW-1185">Reference proteome</keyword>
<reference evidence="3" key="1">
    <citation type="submission" date="2019-12" db="UniProtKB">
        <authorList>
            <consortium name="WormBaseParasite"/>
        </authorList>
    </citation>
    <scope>IDENTIFICATION</scope>
</reference>
<proteinExistence type="predicted"/>
<evidence type="ECO:0000256" key="1">
    <source>
        <dbReference type="SAM" id="Phobius"/>
    </source>
</evidence>
<keyword evidence="1" id="KW-0472">Membrane</keyword>